<reference evidence="1" key="1">
    <citation type="submission" date="2023-10" db="EMBL/GenBank/DDBJ databases">
        <authorList>
            <person name="Rodriguez Cubillos JULIANA M."/>
            <person name="De Vega J."/>
        </authorList>
    </citation>
    <scope>NUCLEOTIDE SEQUENCE</scope>
</reference>
<organism evidence="1 2">
    <name type="scientific">Trifolium pratense</name>
    <name type="common">Red clover</name>
    <dbReference type="NCBI Taxonomy" id="57577"/>
    <lineage>
        <taxon>Eukaryota</taxon>
        <taxon>Viridiplantae</taxon>
        <taxon>Streptophyta</taxon>
        <taxon>Embryophyta</taxon>
        <taxon>Tracheophyta</taxon>
        <taxon>Spermatophyta</taxon>
        <taxon>Magnoliopsida</taxon>
        <taxon>eudicotyledons</taxon>
        <taxon>Gunneridae</taxon>
        <taxon>Pentapetalae</taxon>
        <taxon>rosids</taxon>
        <taxon>fabids</taxon>
        <taxon>Fabales</taxon>
        <taxon>Fabaceae</taxon>
        <taxon>Papilionoideae</taxon>
        <taxon>50 kb inversion clade</taxon>
        <taxon>NPAAA clade</taxon>
        <taxon>Hologalegina</taxon>
        <taxon>IRL clade</taxon>
        <taxon>Trifolieae</taxon>
        <taxon>Trifolium</taxon>
    </lineage>
</organism>
<proteinExistence type="predicted"/>
<dbReference type="EMBL" id="CASHSV030000024">
    <property type="protein sequence ID" value="CAJ2639937.1"/>
    <property type="molecule type" value="Genomic_DNA"/>
</dbReference>
<dbReference type="Proteomes" id="UP001177021">
    <property type="component" value="Unassembled WGS sequence"/>
</dbReference>
<keyword evidence="2" id="KW-1185">Reference proteome</keyword>
<evidence type="ECO:0000313" key="2">
    <source>
        <dbReference type="Proteomes" id="UP001177021"/>
    </source>
</evidence>
<accession>A0ACB0J673</accession>
<gene>
    <name evidence="1" type="ORF">MILVUS5_LOCUS9879</name>
</gene>
<evidence type="ECO:0000313" key="1">
    <source>
        <dbReference type="EMBL" id="CAJ2639937.1"/>
    </source>
</evidence>
<name>A0ACB0J673_TRIPR</name>
<protein>
    <submittedName>
        <fullName evidence="1">Uncharacterized protein</fullName>
    </submittedName>
</protein>
<sequence length="920" mass="104819">MAEIAVSFAIDKLLPLLSVQVNLLTGVHKEFADIKEELESIQAFLKDADKRAAAQAPNISEMEKIWVKQVREVAFRIEDIVDEYLLSLEHQPQDPGCAALLQMITHPFKTLKQHHQIASEIQDIKSLMCGIKERSKSYDFKLSFEQGSSSSNGIQKSKLHPLREAALYIDEADVVGFEAPKKVLIDWMVKGRKERTVISVVGMAGQGKTTLVKKVLENKDVIAHFDCLVWITVSQTYDVKDLLRDMLLKIYKQKEENPPQNINQMDQRSLTDEVRNYLQQKRYVVVLDDVWSVQFWDEIELAVIDNESGSRILITTRNLNVVGSCKKSSFTELLELQPLTQEQSLELFNKKAFKFDYGGCCPKELSCIAVEIVNKCKGLPLALVAIGGLLSTRAKTEFELQRFRENLSLELKKDTNLIGIKEIVALSYDDLPYYLKSCLLYFGMYPEDYQVKPNRVIRHWIAEGFVKEERGKTLEEVADGYLTELIHRSLVQVSSIRKDGKAKGCCVHDQIREMILEKFEDLNFCRQTSEDGKSSLSGIIRRLSITTTSNDLTPCIESSHVRSLLVFTNIESKLFSGNRIPKNYRLLRVLDCKSALVPENLGSFIHLKYLSLRFIGECKILKYIGKLHSLETLDLKATGVGDLPKEISKLIKLRHLIGSRLSLIQLEDGIGELTSLQTLRYVNLDSDGAEKIIKGLGKLNQMRDLRLITVRREHGTILSSSINEMQHLEILVVGSRCGDEGYEIIDLDLISLPTKLRKLRLIGILQKFPEWIPKLQNLVELRLWNSNLPEDPFKSVICLQNLLSLNIRHCAYKDLCLHFEVGWFQKLKKLNVGYTKELREVIIDKGALLSLKKLKFDRLLGLENIPTGIQHLEKLEVLRISYISDELVQNISTEDWNSMQHVPLVQISGSDGILIPHPRS</sequence>
<comment type="caution">
    <text evidence="1">The sequence shown here is derived from an EMBL/GenBank/DDBJ whole genome shotgun (WGS) entry which is preliminary data.</text>
</comment>